<dbReference type="EMBL" id="DVLT01000012">
    <property type="protein sequence ID" value="HIU01989.1"/>
    <property type="molecule type" value="Genomic_DNA"/>
</dbReference>
<dbReference type="Gene3D" id="3.40.50.300">
    <property type="entry name" value="P-loop containing nucleotide triphosphate hydrolases"/>
    <property type="match status" value="1"/>
</dbReference>
<dbReference type="PANTHER" id="PTHR42794:SF2">
    <property type="entry name" value="ABC TRANSPORTER ATP-BINDING PROTEIN"/>
    <property type="match status" value="1"/>
</dbReference>
<dbReference type="PROSITE" id="PS50893">
    <property type="entry name" value="ABC_TRANSPORTER_2"/>
    <property type="match status" value="1"/>
</dbReference>
<dbReference type="Proteomes" id="UP000824164">
    <property type="component" value="Unassembled WGS sequence"/>
</dbReference>
<dbReference type="Pfam" id="PF00005">
    <property type="entry name" value="ABC_tran"/>
    <property type="match status" value="1"/>
</dbReference>
<dbReference type="CDD" id="cd03214">
    <property type="entry name" value="ABC_Iron-Siderophores_B12_Hemin"/>
    <property type="match status" value="1"/>
</dbReference>
<evidence type="ECO:0000259" key="4">
    <source>
        <dbReference type="PROSITE" id="PS50893"/>
    </source>
</evidence>
<gene>
    <name evidence="5" type="ORF">IAB63_01910</name>
</gene>
<dbReference type="SMART" id="SM00382">
    <property type="entry name" value="AAA"/>
    <property type="match status" value="1"/>
</dbReference>
<dbReference type="InterPro" id="IPR003439">
    <property type="entry name" value="ABC_transporter-like_ATP-bd"/>
</dbReference>
<dbReference type="GO" id="GO:0005524">
    <property type="term" value="F:ATP binding"/>
    <property type="evidence" value="ECO:0007669"/>
    <property type="project" value="UniProtKB-KW"/>
</dbReference>
<reference evidence="5" key="2">
    <citation type="journal article" date="2021" name="PeerJ">
        <title>Extensive microbial diversity within the chicken gut microbiome revealed by metagenomics and culture.</title>
        <authorList>
            <person name="Gilroy R."/>
            <person name="Ravi A."/>
            <person name="Getino M."/>
            <person name="Pursley I."/>
            <person name="Horton D.L."/>
            <person name="Alikhan N.F."/>
            <person name="Baker D."/>
            <person name="Gharbi K."/>
            <person name="Hall N."/>
            <person name="Watson M."/>
            <person name="Adriaenssens E.M."/>
            <person name="Foster-Nyarko E."/>
            <person name="Jarju S."/>
            <person name="Secka A."/>
            <person name="Antonio M."/>
            <person name="Oren A."/>
            <person name="Chaudhuri R.R."/>
            <person name="La Ragione R."/>
            <person name="Hildebrand F."/>
            <person name="Pallen M.J."/>
        </authorList>
    </citation>
    <scope>NUCLEOTIDE SEQUENCE</scope>
    <source>
        <strain evidence="5">CHK187-14744</strain>
    </source>
</reference>
<dbReference type="InterPro" id="IPR017871">
    <property type="entry name" value="ABC_transporter-like_CS"/>
</dbReference>
<name>A0A9D1HFJ7_9FIRM</name>
<sequence length="260" mass="29418">MGLIIKNLNYLIDGTRILNDVSVQVEDGEFVGLVGPNGCGKTTLLKNVYKTYRPSRGAVFIGEKDVLDFRSKEMAREVAVMAQENSVEFDIEVMEMVMYGRYSHRKFLEGEKKEDLELCGKFIKEVGLSGYEHRSYLSLSGGEKQRVLLARALVQQSRLIVLDEPTNHLDIRFQYLIMQTLKGQKITVFSSIHDLNIAAMYCDKIILMDKGRIVEVGAPENVFTEENIGRIFGVRSQITKNSVTGKLQIYYLPEAFESVG</sequence>
<accession>A0A9D1HFJ7</accession>
<evidence type="ECO:0000256" key="3">
    <source>
        <dbReference type="ARBA" id="ARBA00022840"/>
    </source>
</evidence>
<organism evidence="5 6">
    <name type="scientific">Candidatus Onthocola gallistercoris</name>
    <dbReference type="NCBI Taxonomy" id="2840876"/>
    <lineage>
        <taxon>Bacteria</taxon>
        <taxon>Bacillati</taxon>
        <taxon>Bacillota</taxon>
        <taxon>Bacilli</taxon>
        <taxon>Candidatus Onthocola</taxon>
    </lineage>
</organism>
<proteinExistence type="predicted"/>
<keyword evidence="2" id="KW-0547">Nucleotide-binding</keyword>
<feature type="domain" description="ABC transporter" evidence="4">
    <location>
        <begin position="3"/>
        <end position="235"/>
    </location>
</feature>
<dbReference type="FunFam" id="3.40.50.300:FF:000134">
    <property type="entry name" value="Iron-enterobactin ABC transporter ATP-binding protein"/>
    <property type="match status" value="1"/>
</dbReference>
<evidence type="ECO:0000313" key="6">
    <source>
        <dbReference type="Proteomes" id="UP000824164"/>
    </source>
</evidence>
<evidence type="ECO:0000256" key="1">
    <source>
        <dbReference type="ARBA" id="ARBA00022448"/>
    </source>
</evidence>
<evidence type="ECO:0000256" key="2">
    <source>
        <dbReference type="ARBA" id="ARBA00022741"/>
    </source>
</evidence>
<keyword evidence="3 5" id="KW-0067">ATP-binding</keyword>
<dbReference type="AlphaFoldDB" id="A0A9D1HFJ7"/>
<dbReference type="InterPro" id="IPR027417">
    <property type="entry name" value="P-loop_NTPase"/>
</dbReference>
<dbReference type="SUPFAM" id="SSF52540">
    <property type="entry name" value="P-loop containing nucleoside triphosphate hydrolases"/>
    <property type="match status" value="1"/>
</dbReference>
<evidence type="ECO:0000313" key="5">
    <source>
        <dbReference type="EMBL" id="HIU01989.1"/>
    </source>
</evidence>
<dbReference type="PROSITE" id="PS00211">
    <property type="entry name" value="ABC_TRANSPORTER_1"/>
    <property type="match status" value="1"/>
</dbReference>
<comment type="caution">
    <text evidence="5">The sequence shown here is derived from an EMBL/GenBank/DDBJ whole genome shotgun (WGS) entry which is preliminary data.</text>
</comment>
<keyword evidence="1" id="KW-0813">Transport</keyword>
<dbReference type="PANTHER" id="PTHR42794">
    <property type="entry name" value="HEMIN IMPORT ATP-BINDING PROTEIN HMUV"/>
    <property type="match status" value="1"/>
</dbReference>
<protein>
    <submittedName>
        <fullName evidence="5">ABC transporter ATP-binding protein</fullName>
    </submittedName>
</protein>
<dbReference type="InterPro" id="IPR003593">
    <property type="entry name" value="AAA+_ATPase"/>
</dbReference>
<dbReference type="GO" id="GO:0016887">
    <property type="term" value="F:ATP hydrolysis activity"/>
    <property type="evidence" value="ECO:0007669"/>
    <property type="project" value="InterPro"/>
</dbReference>
<reference evidence="5" key="1">
    <citation type="submission" date="2020-10" db="EMBL/GenBank/DDBJ databases">
        <authorList>
            <person name="Gilroy R."/>
        </authorList>
    </citation>
    <scope>NUCLEOTIDE SEQUENCE</scope>
    <source>
        <strain evidence="5">CHK187-14744</strain>
    </source>
</reference>